<evidence type="ECO:0000256" key="4">
    <source>
        <dbReference type="ARBA" id="ARBA00022825"/>
    </source>
</evidence>
<feature type="active site" description="Charge relay system" evidence="5">
    <location>
        <position position="201"/>
    </location>
</feature>
<feature type="chain" id="PRO_5022086785" evidence="7">
    <location>
        <begin position="26"/>
        <end position="705"/>
    </location>
</feature>
<evidence type="ECO:0000259" key="9">
    <source>
        <dbReference type="Pfam" id="PF22148"/>
    </source>
</evidence>
<dbReference type="GO" id="GO:0006508">
    <property type="term" value="P:proteolysis"/>
    <property type="evidence" value="ECO:0007669"/>
    <property type="project" value="UniProtKB-KW"/>
</dbReference>
<feature type="domain" description="Fervidolysin-like N-terminal prodomain" evidence="9">
    <location>
        <begin position="43"/>
        <end position="114"/>
    </location>
</feature>
<proteinExistence type="inferred from homology"/>
<accession>A0A533QCM4</accession>
<dbReference type="InterPro" id="IPR022398">
    <property type="entry name" value="Peptidase_S8_His-AS"/>
</dbReference>
<dbReference type="GO" id="GO:0004252">
    <property type="term" value="F:serine-type endopeptidase activity"/>
    <property type="evidence" value="ECO:0007669"/>
    <property type="project" value="UniProtKB-UniRule"/>
</dbReference>
<comment type="similarity">
    <text evidence="1 5 6">Belongs to the peptidase S8 family.</text>
</comment>
<gene>
    <name evidence="10" type="ORF">JETT_1201</name>
</gene>
<feature type="domain" description="Peptidase S8/S53" evidence="8">
    <location>
        <begin position="196"/>
        <end position="429"/>
    </location>
</feature>
<evidence type="ECO:0000256" key="7">
    <source>
        <dbReference type="SAM" id="SignalP"/>
    </source>
</evidence>
<evidence type="ECO:0000259" key="8">
    <source>
        <dbReference type="Pfam" id="PF00082"/>
    </source>
</evidence>
<dbReference type="PANTHER" id="PTHR43806:SF11">
    <property type="entry name" value="CEREVISIN-RELATED"/>
    <property type="match status" value="1"/>
</dbReference>
<name>A0A533QCM4_9BACT</name>
<keyword evidence="7" id="KW-0732">Signal</keyword>
<keyword evidence="3 5" id="KW-0378">Hydrolase</keyword>
<comment type="caution">
    <text evidence="10">The sequence shown here is derived from an EMBL/GenBank/DDBJ whole genome shotgun (WGS) entry which is preliminary data.</text>
</comment>
<dbReference type="SUPFAM" id="SSF52743">
    <property type="entry name" value="Subtilisin-like"/>
    <property type="match status" value="1"/>
</dbReference>
<dbReference type="InterPro" id="IPR050131">
    <property type="entry name" value="Peptidase_S8_subtilisin-like"/>
</dbReference>
<evidence type="ECO:0000256" key="3">
    <source>
        <dbReference type="ARBA" id="ARBA00022801"/>
    </source>
</evidence>
<protein>
    <submittedName>
        <fullName evidence="10">Secreted subtilisin-like protease</fullName>
    </submittedName>
</protein>
<dbReference type="InterPro" id="IPR023827">
    <property type="entry name" value="Peptidase_S8_Asp-AS"/>
</dbReference>
<dbReference type="InterPro" id="IPR054399">
    <property type="entry name" value="Fervidolysin-like_N_prodom"/>
</dbReference>
<dbReference type="InterPro" id="IPR023828">
    <property type="entry name" value="Peptidase_S8_Ser-AS"/>
</dbReference>
<reference evidence="10 11" key="1">
    <citation type="submission" date="2019-04" db="EMBL/GenBank/DDBJ databases">
        <title>Genome of a novel bacterium Candidatus Jettenia ecosi reconstructed from metagenome of an anammox bioreactor.</title>
        <authorList>
            <person name="Mardanov A.V."/>
            <person name="Beletsky A.V."/>
            <person name="Ravin N.V."/>
            <person name="Botchkova E.A."/>
            <person name="Litti Y.V."/>
            <person name="Nozhevnikova A.N."/>
        </authorList>
    </citation>
    <scope>NUCLEOTIDE SEQUENCE [LARGE SCALE GENOMIC DNA]</scope>
    <source>
        <strain evidence="10">J2</strain>
    </source>
</reference>
<dbReference type="InterPro" id="IPR036852">
    <property type="entry name" value="Peptidase_S8/S53_dom_sf"/>
</dbReference>
<feature type="active site" description="Charge relay system" evidence="5">
    <location>
        <position position="397"/>
    </location>
</feature>
<dbReference type="InterPro" id="IPR015500">
    <property type="entry name" value="Peptidase_S8_subtilisin-rel"/>
</dbReference>
<organism evidence="10 11">
    <name type="scientific">Candidatus Jettenia ecosi</name>
    <dbReference type="NCBI Taxonomy" id="2494326"/>
    <lineage>
        <taxon>Bacteria</taxon>
        <taxon>Pseudomonadati</taxon>
        <taxon>Planctomycetota</taxon>
        <taxon>Candidatus Brocadiia</taxon>
        <taxon>Candidatus Brocadiales</taxon>
        <taxon>Candidatus Brocadiaceae</taxon>
        <taxon>Candidatus Jettenia</taxon>
    </lineage>
</organism>
<keyword evidence="4 5" id="KW-0720">Serine protease</keyword>
<dbReference type="Pfam" id="PF22148">
    <property type="entry name" value="Fervidolysin_NPro-like"/>
    <property type="match status" value="1"/>
</dbReference>
<evidence type="ECO:0000313" key="10">
    <source>
        <dbReference type="EMBL" id="TLD42458.1"/>
    </source>
</evidence>
<dbReference type="PROSITE" id="PS00136">
    <property type="entry name" value="SUBTILASE_ASP"/>
    <property type="match status" value="1"/>
</dbReference>
<dbReference type="PROSITE" id="PS00137">
    <property type="entry name" value="SUBTILASE_HIS"/>
    <property type="match status" value="1"/>
</dbReference>
<dbReference type="Pfam" id="PF00082">
    <property type="entry name" value="Peptidase_S8"/>
    <property type="match status" value="1"/>
</dbReference>
<feature type="signal peptide" evidence="7">
    <location>
        <begin position="1"/>
        <end position="25"/>
    </location>
</feature>
<keyword evidence="2 5" id="KW-0645">Protease</keyword>
<dbReference type="Proteomes" id="UP000319783">
    <property type="component" value="Unassembled WGS sequence"/>
</dbReference>
<evidence type="ECO:0000256" key="6">
    <source>
        <dbReference type="RuleBase" id="RU003355"/>
    </source>
</evidence>
<dbReference type="AlphaFoldDB" id="A0A533QCM4"/>
<evidence type="ECO:0000256" key="1">
    <source>
        <dbReference type="ARBA" id="ARBA00011073"/>
    </source>
</evidence>
<dbReference type="EMBL" id="SULG01000019">
    <property type="protein sequence ID" value="TLD42458.1"/>
    <property type="molecule type" value="Genomic_DNA"/>
</dbReference>
<feature type="active site" description="Charge relay system" evidence="5">
    <location>
        <position position="234"/>
    </location>
</feature>
<dbReference type="Gene3D" id="3.40.50.200">
    <property type="entry name" value="Peptidase S8/S53 domain"/>
    <property type="match status" value="1"/>
</dbReference>
<dbReference type="PRINTS" id="PR00723">
    <property type="entry name" value="SUBTILISIN"/>
</dbReference>
<evidence type="ECO:0000256" key="2">
    <source>
        <dbReference type="ARBA" id="ARBA00022670"/>
    </source>
</evidence>
<dbReference type="InterPro" id="IPR000209">
    <property type="entry name" value="Peptidase_S8/S53_dom"/>
</dbReference>
<evidence type="ECO:0000313" key="11">
    <source>
        <dbReference type="Proteomes" id="UP000319783"/>
    </source>
</evidence>
<dbReference type="PANTHER" id="PTHR43806">
    <property type="entry name" value="PEPTIDASE S8"/>
    <property type="match status" value="1"/>
</dbReference>
<evidence type="ECO:0000256" key="5">
    <source>
        <dbReference type="PROSITE-ProRule" id="PRU01240"/>
    </source>
</evidence>
<sequence>MRGKVFLSVMFVLSMVLSNSIGVMADETQNKKLGYGFEPGLVAGKDYVAGQLIVGIKEGMSTLAIFKVANTSGGKLVKKMGKVAILLEFSSEEAVKDAAHSLVKLPNVSFVERNGFMSIPPRPLLPDIKGQRNKGFLNKNTIPGDMNSQSVSADAGTGYKMNPQSVSADAGTGYQWHLTVIRKTSALGTLSAAPPTVAVIDTGVDYTHPDLSGKVFLGKNCVENNFDPYDDHGHGTHVAGIIAAKAGNGQYGEGVSPNSKILAVKVLSASGSGTFFDVAEGMKYARTAVTTPPTKVINMSLGGPASALVAAEVLAIKNAGKVLVAAAGNSNTTTPSYPGGDVNTALRVMATEENDSRAWFSNFSPSATPGQYNIAAPGWEILSTTPAAGYAPMSGTSMASPVVAGAAALVWGQLPALTRDGLVARLVTNGKLISKGFAVRTRRVDVRQAILGTTERAIVGRILDPVTGKAPSSPLAPASARLFSGVTPLALDLTNSGGSYEMTGLGTGTSRILKGDKGGYPNAMVRNNITIASVAGPYTDALPKSRATGNATITIDWSTVQPILDTTGCIDGCNGWEFDLWVRLPNGSYVYWGNPGDFMTSPFVGWPRDSFADYEPLETTVIGNSASNGVYKVFVDKYPYTTYFSPSWTGSQMSAQVYNGATSIGTLYSPPISCGTNRFWHIGNLTKSGTSYAWTNINICTNTIP</sequence>
<dbReference type="PROSITE" id="PS00138">
    <property type="entry name" value="SUBTILASE_SER"/>
    <property type="match status" value="1"/>
</dbReference>
<dbReference type="PROSITE" id="PS51892">
    <property type="entry name" value="SUBTILASE"/>
    <property type="match status" value="1"/>
</dbReference>